<dbReference type="RefSeq" id="WP_009035449.1">
    <property type="nucleotide sequence ID" value="NZ_ALWO02000054.1"/>
</dbReference>
<dbReference type="Pfam" id="PF00583">
    <property type="entry name" value="Acetyltransf_1"/>
    <property type="match status" value="1"/>
</dbReference>
<evidence type="ECO:0000313" key="5">
    <source>
        <dbReference type="Proteomes" id="UP000006073"/>
    </source>
</evidence>
<dbReference type="SUPFAM" id="SSF55729">
    <property type="entry name" value="Acyl-CoA N-acyltransferases (Nat)"/>
    <property type="match status" value="1"/>
</dbReference>
<sequence length="179" mass="21096">MKYTIQEIKNRDLPIVVRMIKENRQQLFPMLPPLTEEQVEKDFIRDFILSKKGAFLLAKDSEAKIIGMIGMKLYDHHFANLKYANETIVEIVKLFVKPEWRRNGLATVLYRTLEIKARALEIQLLYLHTHRFLPGAISFWEQNGFLKTWEQNGNLETVHFEKKLKNHPTVRTASSKMKV</sequence>
<dbReference type="PANTHER" id="PTHR43877:SF2">
    <property type="entry name" value="AMINOALKYLPHOSPHONATE N-ACETYLTRANSFERASE-RELATED"/>
    <property type="match status" value="1"/>
</dbReference>
<feature type="domain" description="N-acetyltransferase" evidence="3">
    <location>
        <begin position="15"/>
        <end position="165"/>
    </location>
</feature>
<dbReference type="PROSITE" id="PS51186">
    <property type="entry name" value="GNAT"/>
    <property type="match status" value="1"/>
</dbReference>
<dbReference type="CDD" id="cd04301">
    <property type="entry name" value="NAT_SF"/>
    <property type="match status" value="1"/>
</dbReference>
<keyword evidence="2" id="KW-0012">Acyltransferase</keyword>
<accession>S2D3E3</accession>
<proteinExistence type="predicted"/>
<dbReference type="PANTHER" id="PTHR43877">
    <property type="entry name" value="AMINOALKYLPHOSPHONATE N-ACETYLTRANSFERASE-RELATED-RELATED"/>
    <property type="match status" value="1"/>
</dbReference>
<dbReference type="InterPro" id="IPR016181">
    <property type="entry name" value="Acyl_CoA_acyltransferase"/>
</dbReference>
<organism evidence="4 5">
    <name type="scientific">Indibacter alkaliphilus (strain CCUG 57479 / KCTC 22604 / LW1)</name>
    <dbReference type="NCBI Taxonomy" id="1189612"/>
    <lineage>
        <taxon>Bacteria</taxon>
        <taxon>Pseudomonadati</taxon>
        <taxon>Bacteroidota</taxon>
        <taxon>Cytophagia</taxon>
        <taxon>Cytophagales</taxon>
        <taxon>Cyclobacteriaceae</taxon>
    </lineage>
</organism>
<dbReference type="GO" id="GO:0016747">
    <property type="term" value="F:acyltransferase activity, transferring groups other than amino-acyl groups"/>
    <property type="evidence" value="ECO:0007669"/>
    <property type="project" value="InterPro"/>
</dbReference>
<dbReference type="InterPro" id="IPR050832">
    <property type="entry name" value="Bact_Acetyltransf"/>
</dbReference>
<dbReference type="Proteomes" id="UP000006073">
    <property type="component" value="Unassembled WGS sequence"/>
</dbReference>
<keyword evidence="1" id="KW-0808">Transferase</keyword>
<gene>
    <name evidence="4" type="ORF">A33Q_4608</name>
</gene>
<protein>
    <submittedName>
        <fullName evidence="4">Acetyltransferase, GNAT family</fullName>
    </submittedName>
</protein>
<reference evidence="4 5" key="1">
    <citation type="journal article" date="2013" name="Genome Announc.">
        <title>Draft Genome Sequence of Indibacter alkaliphilus Strain LW1T, Isolated from Lonar Lake, a Haloalkaline Lake in the Buldana District of Maharashtra, India.</title>
        <authorList>
            <person name="Singh A."/>
            <person name="Kumar Jangir P."/>
            <person name="Sharma R."/>
            <person name="Singh A."/>
            <person name="Kumar Pinnaka A."/>
            <person name="Shivaji S."/>
        </authorList>
    </citation>
    <scope>NUCLEOTIDE SEQUENCE [LARGE SCALE GENOMIC DNA]</scope>
    <source>
        <strain evidence="5">CCUG 57479 / KCTC 22604 / LW1</strain>
    </source>
</reference>
<dbReference type="AlphaFoldDB" id="S2D3E3"/>
<dbReference type="InterPro" id="IPR000182">
    <property type="entry name" value="GNAT_dom"/>
</dbReference>
<dbReference type="STRING" id="1189612.A33Q_4608"/>
<dbReference type="eggNOG" id="COG0456">
    <property type="taxonomic scope" value="Bacteria"/>
</dbReference>
<comment type="caution">
    <text evidence="4">The sequence shown here is derived from an EMBL/GenBank/DDBJ whole genome shotgun (WGS) entry which is preliminary data.</text>
</comment>
<name>S2D3E3_INDAL</name>
<dbReference type="EMBL" id="ALWO02000054">
    <property type="protein sequence ID" value="EOZ91540.1"/>
    <property type="molecule type" value="Genomic_DNA"/>
</dbReference>
<dbReference type="Gene3D" id="3.40.630.30">
    <property type="match status" value="1"/>
</dbReference>
<evidence type="ECO:0000259" key="3">
    <source>
        <dbReference type="PROSITE" id="PS51186"/>
    </source>
</evidence>
<dbReference type="OrthoDB" id="9789603at2"/>
<evidence type="ECO:0000256" key="1">
    <source>
        <dbReference type="ARBA" id="ARBA00022679"/>
    </source>
</evidence>
<evidence type="ECO:0000313" key="4">
    <source>
        <dbReference type="EMBL" id="EOZ91540.1"/>
    </source>
</evidence>
<keyword evidence="5" id="KW-1185">Reference proteome</keyword>
<evidence type="ECO:0000256" key="2">
    <source>
        <dbReference type="ARBA" id="ARBA00023315"/>
    </source>
</evidence>